<organism evidence="1 2">
    <name type="scientific">Pristionchus mayeri</name>
    <dbReference type="NCBI Taxonomy" id="1317129"/>
    <lineage>
        <taxon>Eukaryota</taxon>
        <taxon>Metazoa</taxon>
        <taxon>Ecdysozoa</taxon>
        <taxon>Nematoda</taxon>
        <taxon>Chromadorea</taxon>
        <taxon>Rhabditida</taxon>
        <taxon>Rhabditina</taxon>
        <taxon>Diplogasteromorpha</taxon>
        <taxon>Diplogasteroidea</taxon>
        <taxon>Neodiplogasteridae</taxon>
        <taxon>Pristionchus</taxon>
    </lineage>
</organism>
<proteinExistence type="predicted"/>
<protein>
    <submittedName>
        <fullName evidence="1">Uncharacterized protein</fullName>
    </submittedName>
</protein>
<feature type="non-terminal residue" evidence="1">
    <location>
        <position position="1"/>
    </location>
</feature>
<keyword evidence="2" id="KW-1185">Reference proteome</keyword>
<dbReference type="AlphaFoldDB" id="A0AAN4YYG7"/>
<gene>
    <name evidence="1" type="ORF">PMAYCL1PPCAC_00953</name>
</gene>
<name>A0AAN4YYG7_9BILA</name>
<reference evidence="2" key="1">
    <citation type="submission" date="2022-10" db="EMBL/GenBank/DDBJ databases">
        <title>Genome assembly of Pristionchus species.</title>
        <authorList>
            <person name="Yoshida K."/>
            <person name="Sommer R.J."/>
        </authorList>
    </citation>
    <scope>NUCLEOTIDE SEQUENCE [LARGE SCALE GENOMIC DNA]</scope>
    <source>
        <strain evidence="2">RS5460</strain>
    </source>
</reference>
<evidence type="ECO:0000313" key="2">
    <source>
        <dbReference type="Proteomes" id="UP001328107"/>
    </source>
</evidence>
<dbReference type="Proteomes" id="UP001328107">
    <property type="component" value="Unassembled WGS sequence"/>
</dbReference>
<accession>A0AAN4YYG7</accession>
<sequence>RCALLGPDTGRSFACSSFNGAPLYLRDPRCTDCATPPLPNPACDPTLHKCSTAFRMTTVINCTTGLGMFYEGSKSAAWLRCVEGLWMQNEVVVRDTTPVYCKNCVDVPIDTASYKGDGVLPVRSSDGLSYSCPAPYTRVALRYKPAGHSGDWYWRDTTKFQCDPSVGYAWSTPGSDNGPMKTATIADFIADGIKYNIGCFV</sequence>
<dbReference type="EMBL" id="BTRK01000001">
    <property type="protein sequence ID" value="GMR30758.1"/>
    <property type="molecule type" value="Genomic_DNA"/>
</dbReference>
<comment type="caution">
    <text evidence="1">The sequence shown here is derived from an EMBL/GenBank/DDBJ whole genome shotgun (WGS) entry which is preliminary data.</text>
</comment>
<evidence type="ECO:0000313" key="1">
    <source>
        <dbReference type="EMBL" id="GMR30758.1"/>
    </source>
</evidence>